<organism evidence="1 2">
    <name type="scientific">Lyngbya aestuarii BL J</name>
    <dbReference type="NCBI Taxonomy" id="1348334"/>
    <lineage>
        <taxon>Bacteria</taxon>
        <taxon>Bacillati</taxon>
        <taxon>Cyanobacteriota</taxon>
        <taxon>Cyanophyceae</taxon>
        <taxon>Oscillatoriophycideae</taxon>
        <taxon>Oscillatoriales</taxon>
        <taxon>Microcoleaceae</taxon>
        <taxon>Lyngbya</taxon>
    </lineage>
</organism>
<evidence type="ECO:0000313" key="1">
    <source>
        <dbReference type="EMBL" id="ERT06181.1"/>
    </source>
</evidence>
<proteinExistence type="predicted"/>
<comment type="caution">
    <text evidence="1">The sequence shown here is derived from an EMBL/GenBank/DDBJ whole genome shotgun (WGS) entry which is preliminary data.</text>
</comment>
<accession>U7QIC9</accession>
<keyword evidence="2" id="KW-1185">Reference proteome</keyword>
<gene>
    <name evidence="1" type="ORF">M595_3870</name>
</gene>
<name>U7QIC9_9CYAN</name>
<dbReference type="AlphaFoldDB" id="U7QIC9"/>
<sequence>MTCILNFSQKLSKVYHSIDELKAITPYNIVIKDDEINLEKYSRFVSYRFEIDFILS</sequence>
<reference evidence="1 2" key="1">
    <citation type="journal article" date="2013" name="Front. Microbiol.">
        <title>Comparative genomic analyses of the cyanobacterium, Lyngbya aestuarii BL J, a powerful hydrogen producer.</title>
        <authorList>
            <person name="Kothari A."/>
            <person name="Vaughn M."/>
            <person name="Garcia-Pichel F."/>
        </authorList>
    </citation>
    <scope>NUCLEOTIDE SEQUENCE [LARGE SCALE GENOMIC DNA]</scope>
    <source>
        <strain evidence="1 2">BL J</strain>
    </source>
</reference>
<dbReference type="EMBL" id="AUZM01000041">
    <property type="protein sequence ID" value="ERT06181.1"/>
    <property type="molecule type" value="Genomic_DNA"/>
</dbReference>
<dbReference type="Proteomes" id="UP000017127">
    <property type="component" value="Unassembled WGS sequence"/>
</dbReference>
<evidence type="ECO:0000313" key="2">
    <source>
        <dbReference type="Proteomes" id="UP000017127"/>
    </source>
</evidence>
<protein>
    <submittedName>
        <fullName evidence="1">Uncharacterized protein</fullName>
    </submittedName>
</protein>